<dbReference type="Proteomes" id="UP000278222">
    <property type="component" value="Unassembled WGS sequence"/>
</dbReference>
<feature type="transmembrane region" description="Helical" evidence="6">
    <location>
        <begin position="158"/>
        <end position="177"/>
    </location>
</feature>
<comment type="subcellular location">
    <subcellularLocation>
        <location evidence="1">Membrane</location>
        <topology evidence="1">Multi-pass membrane protein</topology>
    </subcellularLocation>
</comment>
<accession>A0A3N1KHF5</accession>
<sequence length="274" mass="27909">MTVIVPAFATLCLVRAPAVAMSALLTLLGARLAGTDDDLPTALLAAAAVALATAGGNTLNDVHDCQTDRVNRADRPIPSGLIGLGPARVIAHLGLLAAAICSAFLSPWCLAICLANCGLLIVYARHSKGLGPLKAMIVGYLVGSTVLFAALSPTRVDWVLLTLATCAGLATVAREIVKDIEDIAGDRSVGARTMPIRFGIPGSRRVANFALVLAVALSFLPWAAGAQDPAAFVVLIAGAAILGSSLAVPDAGRAQRLIMAGSVVEMAAFLLLGT</sequence>
<feature type="transmembrane region" description="Helical" evidence="6">
    <location>
        <begin position="90"/>
        <end position="123"/>
    </location>
</feature>
<dbReference type="RefSeq" id="WP_123695447.1">
    <property type="nucleotide sequence ID" value="NZ_AP019700.1"/>
</dbReference>
<keyword evidence="3 6" id="KW-0812">Transmembrane</keyword>
<proteinExistence type="predicted"/>
<dbReference type="Gene3D" id="1.20.120.1780">
    <property type="entry name" value="UbiA prenyltransferase"/>
    <property type="match status" value="1"/>
</dbReference>
<evidence type="ECO:0000313" key="8">
    <source>
        <dbReference type="Proteomes" id="UP000278222"/>
    </source>
</evidence>
<dbReference type="PANTHER" id="PTHR42723">
    <property type="entry name" value="CHLOROPHYLL SYNTHASE"/>
    <property type="match status" value="1"/>
</dbReference>
<keyword evidence="2" id="KW-1003">Cell membrane</keyword>
<feature type="transmembrane region" description="Helical" evidence="6">
    <location>
        <begin position="206"/>
        <end position="224"/>
    </location>
</feature>
<evidence type="ECO:0000256" key="1">
    <source>
        <dbReference type="ARBA" id="ARBA00004141"/>
    </source>
</evidence>
<evidence type="ECO:0000256" key="4">
    <source>
        <dbReference type="ARBA" id="ARBA00022989"/>
    </source>
</evidence>
<gene>
    <name evidence="7" type="ORF">EDC65_5338</name>
</gene>
<dbReference type="Pfam" id="PF01040">
    <property type="entry name" value="UbiA"/>
    <property type="match status" value="1"/>
</dbReference>
<dbReference type="CDD" id="cd13961">
    <property type="entry name" value="PT_UbiA_DGGGPS"/>
    <property type="match status" value="1"/>
</dbReference>
<keyword evidence="4 6" id="KW-1133">Transmembrane helix</keyword>
<dbReference type="Gene3D" id="1.10.357.140">
    <property type="entry name" value="UbiA prenyltransferase"/>
    <property type="match status" value="1"/>
</dbReference>
<evidence type="ECO:0000256" key="2">
    <source>
        <dbReference type="ARBA" id="ARBA00022475"/>
    </source>
</evidence>
<evidence type="ECO:0000313" key="7">
    <source>
        <dbReference type="EMBL" id="ROP81003.1"/>
    </source>
</evidence>
<evidence type="ECO:0000256" key="5">
    <source>
        <dbReference type="ARBA" id="ARBA00023136"/>
    </source>
</evidence>
<dbReference type="AlphaFoldDB" id="A0A3N1KHF5"/>
<feature type="transmembrane region" description="Helical" evidence="6">
    <location>
        <begin position="135"/>
        <end position="152"/>
    </location>
</feature>
<name>A0A3N1KHF5_9PROT</name>
<dbReference type="InterPro" id="IPR050475">
    <property type="entry name" value="Prenyltransferase_related"/>
</dbReference>
<dbReference type="GO" id="GO:0016020">
    <property type="term" value="C:membrane"/>
    <property type="evidence" value="ECO:0007669"/>
    <property type="project" value="UniProtKB-SubCell"/>
</dbReference>
<dbReference type="PANTHER" id="PTHR42723:SF1">
    <property type="entry name" value="CHLOROPHYLL SYNTHASE, CHLOROPLASTIC"/>
    <property type="match status" value="1"/>
</dbReference>
<protein>
    <submittedName>
        <fullName evidence="7">Geranylgeranylglycerol-phosphate geranylgeranyltransferase</fullName>
    </submittedName>
</protein>
<keyword evidence="8" id="KW-1185">Reference proteome</keyword>
<dbReference type="EMBL" id="RJKX01000019">
    <property type="protein sequence ID" value="ROP81003.1"/>
    <property type="molecule type" value="Genomic_DNA"/>
</dbReference>
<dbReference type="GO" id="GO:0016765">
    <property type="term" value="F:transferase activity, transferring alkyl or aryl (other than methyl) groups"/>
    <property type="evidence" value="ECO:0007669"/>
    <property type="project" value="InterPro"/>
</dbReference>
<organism evidence="7 8">
    <name type="scientific">Stella humosa</name>
    <dbReference type="NCBI Taxonomy" id="94"/>
    <lineage>
        <taxon>Bacteria</taxon>
        <taxon>Pseudomonadati</taxon>
        <taxon>Pseudomonadota</taxon>
        <taxon>Alphaproteobacteria</taxon>
        <taxon>Rhodospirillales</taxon>
        <taxon>Stellaceae</taxon>
        <taxon>Stella</taxon>
    </lineage>
</organism>
<dbReference type="InterPro" id="IPR000537">
    <property type="entry name" value="UbiA_prenyltransferase"/>
</dbReference>
<evidence type="ECO:0000256" key="3">
    <source>
        <dbReference type="ARBA" id="ARBA00022692"/>
    </source>
</evidence>
<keyword evidence="5 6" id="KW-0472">Membrane</keyword>
<reference evidence="7 8" key="1">
    <citation type="submission" date="2018-11" db="EMBL/GenBank/DDBJ databases">
        <title>Genomic Encyclopedia of Type Strains, Phase IV (KMG-IV): sequencing the most valuable type-strain genomes for metagenomic binning, comparative biology and taxonomic classification.</title>
        <authorList>
            <person name="Goeker M."/>
        </authorList>
    </citation>
    <scope>NUCLEOTIDE SEQUENCE [LARGE SCALE GENOMIC DNA]</scope>
    <source>
        <strain evidence="7 8">DSM 5900</strain>
    </source>
</reference>
<dbReference type="OrthoDB" id="9811562at2"/>
<feature type="transmembrane region" description="Helical" evidence="6">
    <location>
        <begin position="230"/>
        <end position="248"/>
    </location>
</feature>
<keyword evidence="7" id="KW-0808">Transferase</keyword>
<dbReference type="InterPro" id="IPR044878">
    <property type="entry name" value="UbiA_sf"/>
</dbReference>
<evidence type="ECO:0000256" key="6">
    <source>
        <dbReference type="SAM" id="Phobius"/>
    </source>
</evidence>
<comment type="caution">
    <text evidence="7">The sequence shown here is derived from an EMBL/GenBank/DDBJ whole genome shotgun (WGS) entry which is preliminary data.</text>
</comment>